<evidence type="ECO:0000313" key="1">
    <source>
        <dbReference type="EMBL" id="UWX56032.1"/>
    </source>
</evidence>
<accession>A0ABY5YAH3</accession>
<organism evidence="1 2">
    <name type="scientific">Maribacter litopenaei</name>
    <dbReference type="NCBI Taxonomy" id="2976127"/>
    <lineage>
        <taxon>Bacteria</taxon>
        <taxon>Pseudomonadati</taxon>
        <taxon>Bacteroidota</taxon>
        <taxon>Flavobacteriia</taxon>
        <taxon>Flavobacteriales</taxon>
        <taxon>Flavobacteriaceae</taxon>
        <taxon>Maribacter</taxon>
    </lineage>
</organism>
<reference evidence="1" key="1">
    <citation type="submission" date="2022-09" db="EMBL/GenBank/DDBJ databases">
        <title>Maribacter litopenaei sp. nov., isolated from the intestinal tract of the Pacific White Shrimp, Litopenaeus vannamei.</title>
        <authorList>
            <person name="Kim S.Y."/>
            <person name="Hwang C.Y."/>
        </authorList>
    </citation>
    <scope>NUCLEOTIDE SEQUENCE</scope>
    <source>
        <strain evidence="1">HL-LV01</strain>
    </source>
</reference>
<keyword evidence="2" id="KW-1185">Reference proteome</keyword>
<sequence>MELTPIDILDVDPPTDLDFAQSNISCAAGTSDVTLTPTSNAPIVNYSVISPVSIDNGSNATFVGLSTSTSYIFQITDANNCTYTEGFSPAVISSIRARVKSGGDLRVCSGATDGTGTFIIDGFANNYTYEINGGLYSGGPQNDAEVALPLSGIGTYTITVTDADTGCTDTASFDIVDAPALDISGSTVTPMSCANGNVGGVRANFTGGWGGNRYTLTTPSGTIGPKSEGLLVTLLCREHIH</sequence>
<proteinExistence type="predicted"/>
<evidence type="ECO:0008006" key="3">
    <source>
        <dbReference type="Google" id="ProtNLM"/>
    </source>
</evidence>
<evidence type="ECO:0000313" key="2">
    <source>
        <dbReference type="Proteomes" id="UP001059209"/>
    </source>
</evidence>
<dbReference type="EMBL" id="CP104205">
    <property type="protein sequence ID" value="UWX56032.1"/>
    <property type="molecule type" value="Genomic_DNA"/>
</dbReference>
<protein>
    <recommendedName>
        <fullName evidence="3">SprB repeat-containing protein</fullName>
    </recommendedName>
</protein>
<dbReference type="Proteomes" id="UP001059209">
    <property type="component" value="Chromosome"/>
</dbReference>
<name>A0ABY5YAH3_9FLAO</name>
<gene>
    <name evidence="1" type="ORF">NYZ99_06865</name>
</gene>
<dbReference type="RefSeq" id="WP_260574552.1">
    <property type="nucleotide sequence ID" value="NZ_CP104205.1"/>
</dbReference>